<proteinExistence type="inferred from homology"/>
<dbReference type="Pfam" id="PF02021">
    <property type="entry name" value="UPF0102"/>
    <property type="match status" value="1"/>
</dbReference>
<sequence>MNKKTGNYGEALSKKYLIDKGYFIIATNYRTKVGEIDIIAQKDDIVVFIEVKTRKNSTFGLPRESVNFKKQSTIYIIAQQYIQQKKLKNMSFRFDVIEVLLMRDQIQINHIENAF</sequence>
<protein>
    <recommendedName>
        <fullName evidence="2">UPF0102 protein SAMN05660297_00177</fullName>
    </recommendedName>
</protein>
<dbReference type="GO" id="GO:0003676">
    <property type="term" value="F:nucleic acid binding"/>
    <property type="evidence" value="ECO:0007669"/>
    <property type="project" value="InterPro"/>
</dbReference>
<keyword evidence="4" id="KW-1185">Reference proteome</keyword>
<evidence type="ECO:0000256" key="2">
    <source>
        <dbReference type="HAMAP-Rule" id="MF_00048"/>
    </source>
</evidence>
<reference evidence="3 4" key="1">
    <citation type="submission" date="2016-10" db="EMBL/GenBank/DDBJ databases">
        <authorList>
            <person name="de Groot N.N."/>
        </authorList>
    </citation>
    <scope>NUCLEOTIDE SEQUENCE [LARGE SCALE GENOMIC DNA]</scope>
    <source>
        <strain evidence="3 4">DSM 18979</strain>
    </source>
</reference>
<organism evidence="3 4">
    <name type="scientific">Natronincola peptidivorans</name>
    <dbReference type="NCBI Taxonomy" id="426128"/>
    <lineage>
        <taxon>Bacteria</taxon>
        <taxon>Bacillati</taxon>
        <taxon>Bacillota</taxon>
        <taxon>Clostridia</taxon>
        <taxon>Peptostreptococcales</taxon>
        <taxon>Natronincolaceae</taxon>
        <taxon>Natronincola</taxon>
    </lineage>
</organism>
<evidence type="ECO:0000313" key="4">
    <source>
        <dbReference type="Proteomes" id="UP000199568"/>
    </source>
</evidence>
<dbReference type="CDD" id="cd20736">
    <property type="entry name" value="PoNe_Nuclease"/>
    <property type="match status" value="1"/>
</dbReference>
<dbReference type="InterPro" id="IPR003509">
    <property type="entry name" value="UPF0102_YraN-like"/>
</dbReference>
<dbReference type="NCBIfam" id="NF009150">
    <property type="entry name" value="PRK12497.1-3"/>
    <property type="match status" value="1"/>
</dbReference>
<dbReference type="RefSeq" id="WP_090437922.1">
    <property type="nucleotide sequence ID" value="NZ_FOHU01000001.1"/>
</dbReference>
<dbReference type="EMBL" id="FOHU01000001">
    <property type="protein sequence ID" value="SES67074.1"/>
    <property type="molecule type" value="Genomic_DNA"/>
</dbReference>
<dbReference type="OrthoDB" id="9802516at2"/>
<dbReference type="NCBIfam" id="TIGR00252">
    <property type="entry name" value="YraN family protein"/>
    <property type="match status" value="1"/>
</dbReference>
<dbReference type="SUPFAM" id="SSF52980">
    <property type="entry name" value="Restriction endonuclease-like"/>
    <property type="match status" value="1"/>
</dbReference>
<dbReference type="Gene3D" id="3.40.1350.10">
    <property type="match status" value="1"/>
</dbReference>
<keyword evidence="3" id="KW-0540">Nuclease</keyword>
<keyword evidence="3" id="KW-0378">Hydrolase</keyword>
<dbReference type="STRING" id="426128.SAMN05660297_00177"/>
<dbReference type="PANTHER" id="PTHR34039">
    <property type="entry name" value="UPF0102 PROTEIN YRAN"/>
    <property type="match status" value="1"/>
</dbReference>
<keyword evidence="3" id="KW-0255">Endonuclease</keyword>
<dbReference type="Proteomes" id="UP000199568">
    <property type="component" value="Unassembled WGS sequence"/>
</dbReference>
<comment type="similarity">
    <text evidence="1 2">Belongs to the UPF0102 family.</text>
</comment>
<gene>
    <name evidence="3" type="ORF">SAMN05660297_00177</name>
</gene>
<dbReference type="AlphaFoldDB" id="A0A1H9YDP7"/>
<evidence type="ECO:0000313" key="3">
    <source>
        <dbReference type="EMBL" id="SES67074.1"/>
    </source>
</evidence>
<dbReference type="PANTHER" id="PTHR34039:SF1">
    <property type="entry name" value="UPF0102 PROTEIN YRAN"/>
    <property type="match status" value="1"/>
</dbReference>
<dbReference type="InterPro" id="IPR011856">
    <property type="entry name" value="tRNA_endonuc-like_dom_sf"/>
</dbReference>
<name>A0A1H9YDP7_9FIRM</name>
<dbReference type="InterPro" id="IPR011335">
    <property type="entry name" value="Restrct_endonuc-II-like"/>
</dbReference>
<evidence type="ECO:0000256" key="1">
    <source>
        <dbReference type="ARBA" id="ARBA00006738"/>
    </source>
</evidence>
<dbReference type="GO" id="GO:0004519">
    <property type="term" value="F:endonuclease activity"/>
    <property type="evidence" value="ECO:0007669"/>
    <property type="project" value="UniProtKB-KW"/>
</dbReference>
<accession>A0A1H9YDP7</accession>
<dbReference type="NCBIfam" id="NF009154">
    <property type="entry name" value="PRK12497.3-3"/>
    <property type="match status" value="1"/>
</dbReference>
<dbReference type="HAMAP" id="MF_00048">
    <property type="entry name" value="UPF0102"/>
    <property type="match status" value="1"/>
</dbReference>